<dbReference type="Gene3D" id="3.40.850.10">
    <property type="entry name" value="Kinesin motor domain"/>
    <property type="match status" value="1"/>
</dbReference>
<dbReference type="GO" id="GO:0003777">
    <property type="term" value="F:microtubule motor activity"/>
    <property type="evidence" value="ECO:0007669"/>
    <property type="project" value="InterPro"/>
</dbReference>
<dbReference type="PROSITE" id="PS50067">
    <property type="entry name" value="KINESIN_MOTOR_2"/>
    <property type="match status" value="1"/>
</dbReference>
<dbReference type="PROSITE" id="PS00411">
    <property type="entry name" value="KINESIN_MOTOR_1"/>
    <property type="match status" value="1"/>
</dbReference>
<keyword evidence="4 6" id="KW-0067">ATP-binding</keyword>
<evidence type="ECO:0000313" key="10">
    <source>
        <dbReference type="EMBL" id="QKX58088.1"/>
    </source>
</evidence>
<feature type="compositionally biased region" description="Polar residues" evidence="8">
    <location>
        <begin position="927"/>
        <end position="948"/>
    </location>
</feature>
<dbReference type="SMART" id="SM00129">
    <property type="entry name" value="KISc"/>
    <property type="match status" value="1"/>
</dbReference>
<dbReference type="Gene3D" id="1.10.287.1490">
    <property type="match status" value="1"/>
</dbReference>
<feature type="region of interest" description="Disordered" evidence="8">
    <location>
        <begin position="875"/>
        <end position="951"/>
    </location>
</feature>
<keyword evidence="2" id="KW-0963">Cytoplasm</keyword>
<dbReference type="GO" id="GO:0005524">
    <property type="term" value="F:ATP binding"/>
    <property type="evidence" value="ECO:0007669"/>
    <property type="project" value="UniProtKB-UniRule"/>
</dbReference>
<dbReference type="GO" id="GO:0005737">
    <property type="term" value="C:cytoplasm"/>
    <property type="evidence" value="ECO:0007669"/>
    <property type="project" value="UniProtKB-SubCell"/>
</dbReference>
<dbReference type="InterPro" id="IPR036961">
    <property type="entry name" value="Kinesin_motor_dom_sf"/>
</dbReference>
<dbReference type="EMBL" id="CP055900">
    <property type="protein sequence ID" value="QKX58088.1"/>
    <property type="molecule type" value="Genomic_DNA"/>
</dbReference>
<dbReference type="RefSeq" id="XP_035344266.1">
    <property type="nucleotide sequence ID" value="XM_035488373.1"/>
</dbReference>
<dbReference type="GO" id="GO:0007052">
    <property type="term" value="P:mitotic spindle organization"/>
    <property type="evidence" value="ECO:0007669"/>
    <property type="project" value="TreeGrafter"/>
</dbReference>
<feature type="coiled-coil region" evidence="7">
    <location>
        <begin position="670"/>
        <end position="704"/>
    </location>
</feature>
<feature type="domain" description="Kinesin motor" evidence="9">
    <location>
        <begin position="52"/>
        <end position="440"/>
    </location>
</feature>
<keyword evidence="6" id="KW-0505">Motor protein</keyword>
<feature type="region of interest" description="Disordered" evidence="8">
    <location>
        <begin position="1"/>
        <end position="52"/>
    </location>
</feature>
<evidence type="ECO:0000256" key="8">
    <source>
        <dbReference type="SAM" id="MobiDB-lite"/>
    </source>
</evidence>
<dbReference type="InterPro" id="IPR027640">
    <property type="entry name" value="Kinesin-like_fam"/>
</dbReference>
<evidence type="ECO:0000259" key="9">
    <source>
        <dbReference type="PROSITE" id="PS50067"/>
    </source>
</evidence>
<reference evidence="11" key="1">
    <citation type="submission" date="2020-06" db="EMBL/GenBank/DDBJ databases">
        <title>A chromosome-scale genome assembly of Talaromyces rugulosus W13939.</title>
        <authorList>
            <person name="Wang B."/>
            <person name="Guo L."/>
            <person name="Ye K."/>
            <person name="Wang L."/>
        </authorList>
    </citation>
    <scope>NUCLEOTIDE SEQUENCE [LARGE SCALE GENOMIC DNA]</scope>
    <source>
        <strain evidence="11">W13939</strain>
    </source>
</reference>
<accession>A0A7H8QWU0</accession>
<feature type="coiled-coil region" evidence="7">
    <location>
        <begin position="452"/>
        <end position="479"/>
    </location>
</feature>
<evidence type="ECO:0000256" key="2">
    <source>
        <dbReference type="ARBA" id="ARBA00022490"/>
    </source>
</evidence>
<feature type="compositionally biased region" description="Polar residues" evidence="8">
    <location>
        <begin position="28"/>
        <end position="37"/>
    </location>
</feature>
<feature type="coiled-coil region" evidence="7">
    <location>
        <begin position="1312"/>
        <end position="1389"/>
    </location>
</feature>
<dbReference type="PANTHER" id="PTHR47969:SF15">
    <property type="entry name" value="CHROMOSOME-ASSOCIATED KINESIN KIF4A-RELATED"/>
    <property type="match status" value="1"/>
</dbReference>
<feature type="region of interest" description="Disordered" evidence="8">
    <location>
        <begin position="179"/>
        <end position="201"/>
    </location>
</feature>
<dbReference type="GO" id="GO:0007018">
    <property type="term" value="P:microtubule-based movement"/>
    <property type="evidence" value="ECO:0007669"/>
    <property type="project" value="InterPro"/>
</dbReference>
<dbReference type="KEGG" id="trg:TRUGW13939_05209"/>
<dbReference type="GO" id="GO:0051231">
    <property type="term" value="P:spindle elongation"/>
    <property type="evidence" value="ECO:0007669"/>
    <property type="project" value="TreeGrafter"/>
</dbReference>
<keyword evidence="5 7" id="KW-0175">Coiled coil</keyword>
<feature type="coiled-coil region" evidence="7">
    <location>
        <begin position="1643"/>
        <end position="1733"/>
    </location>
</feature>
<protein>
    <recommendedName>
        <fullName evidence="9">Kinesin motor domain-containing protein</fullName>
    </recommendedName>
</protein>
<feature type="region of interest" description="Disordered" evidence="8">
    <location>
        <begin position="778"/>
        <end position="815"/>
    </location>
</feature>
<dbReference type="GeneID" id="55992707"/>
<name>A0A7H8QWU0_TALRU</name>
<dbReference type="FunFam" id="3.40.850.10:FF:000125">
    <property type="entry name" value="Kinesin class 4 (Chromokinesin group)"/>
    <property type="match status" value="1"/>
</dbReference>
<evidence type="ECO:0000256" key="7">
    <source>
        <dbReference type="SAM" id="Coils"/>
    </source>
</evidence>
<dbReference type="GO" id="GO:0008017">
    <property type="term" value="F:microtubule binding"/>
    <property type="evidence" value="ECO:0007669"/>
    <property type="project" value="InterPro"/>
</dbReference>
<dbReference type="InterPro" id="IPR027417">
    <property type="entry name" value="P-loop_NTPase"/>
</dbReference>
<sequence>MTIPTATSPPGSPGIPTRPMSAMIRPPRSTSRMSTGSRHGGSRASDEDSKTAVKVAVRVRPPLRPNDPGYELIPQRFQRSMVHVTSPTSLAVDVPQGRKLFVFDRVFPETTDQSGVWEYLSDSVNSFMQGYNVSILAYGQSGAGKSYTMGTSGPGEQNDTSAMGVVPRAAQLLFDKLDGPKHGRAQSSGLRTPSRYSVGSPQAFNKPSFEKNWQMKATYVEIYNEHLRDLLLPDSTPTNDRSTVTIREDTKGRILLTGLRQVDINCFEDLIGALNFGSTIRQTDATAINAKSSRSHAVFSLNLVQRKSPASMMTAKEKRMSVPVEALSSSDAVVTVDSKLHFVDLAGSERLKNTGASGERAKEGISINAGLASLGKVISQLSSRQSGAHVSYRDSKLTRLLQDSLGGTAITYMVACVTPAEFHLSETLNTVQYAQRARAIQSKPRIQQITDESDKQAVIERLKAEISFLRQQLRNAEAEERKTVVQPERGERSNDREVELQNHLLDMQESYTSLSQRHAKLISELSKASDLNTEDPDELAAAIENSSVERLKRSHSFAESVEQVVLEYEKTIQSLESSLSNTRASLANTESSLLERESKCAYMDTLNTQLQARVQKMMDRETNTETYLHDLESKLDGQSTGEEKNSSVIIELRKEIARVRENEASCEDYISTLEERLADSDQDMELMQREIHRLEHVVDRQRSLGKLDNLLYELDHIQQNGGAKGQKAEPDVAQPVPQTRESWSARNRGNTLDILTEAVETAIPEDDDEDLVDRLPDVEETQDEERPRTAESELAALEKTQSKDIETPDDFDHSPAQSKFVAEKLENVTQELLDLRMQHDSTQNEYDILTAKYEEALRAMSEMQDQIDIARHPAAASLAGETSTDGSRPESFLDNGKSEEMKNGAQRSSSRSLSSELSSVEQSAISQDTSDTTVVSAHEGSVSNGVSHQSEEELKNLRQLLHEHEEGMNLIAQKYAQLEAEHEDTVMLVEQLKSDIQKSKSASSPTSPIGPSAPVIRRMTSQNLASTVNRAHQSLAALRNIAVEEFEQRPDALQNFEQNLSAAMHELHHRMERIQALEAENSSVKKEMEMKATIISGLTRERSSLSGAKPMDMAMVSQMRDQIFQKDNQMKEMQEAHDAREQELRAEIVSLQQALDDRPVSAAPTDTENASADHTARLDQLETELSEWMGKHQTAIASLETSEKQHQSISAELTAALASIDTIHADHAKYVDSLTKENAASLKEAEDAREIQSAKVTSLESEIQDHRSTISTHLATITGLEASHVAAQEQLAHHISTKEANDANSAVYQSRIAELEEEISGHKALIDSHKSDLANLQDTHSRALSDLEAKGAAADAAKAEHESVIAELNAQHEEALTALRAEMSGSKDDITSLMKTISAVLNTQVTPVTVSDHLEDLVSEKQVLEGKYGDLIDANEDLTKQLEAKESNVEQTKESPETEARFTELATLVATLEEKLREKEQLIKKKDTTISEIDAEKQKSVRLVEELEEQITSTFDQHHNRLSLMQTERTQALIDANAKVATLEREIETYRVRIEQLELQLKNSGNDTSADRTSSITSNLRKSTSTASLPSPPPAIPLPPLPSIASTASPPGSRHTSRELVSPQLIEDQESRIKTIEKHLYAEKQLTATLEEALGDLEAQSNKIKNDMEGWKKKAWQYEDELQQLRKERSSTRLSLQAVEHERSARREAEAARAQLEERMNAINKKKKKSTLNCF</sequence>
<feature type="coiled-coil region" evidence="7">
    <location>
        <begin position="1231"/>
        <end position="1262"/>
    </location>
</feature>
<feature type="compositionally biased region" description="Pro residues" evidence="8">
    <location>
        <begin position="1590"/>
        <end position="1602"/>
    </location>
</feature>
<dbReference type="Proteomes" id="UP000509510">
    <property type="component" value="Chromosome III"/>
</dbReference>
<feature type="compositionally biased region" description="Low complexity" evidence="8">
    <location>
        <begin position="905"/>
        <end position="926"/>
    </location>
</feature>
<gene>
    <name evidence="10" type="ORF">TRUGW13939_05209</name>
</gene>
<feature type="region of interest" description="Disordered" evidence="8">
    <location>
        <begin position="721"/>
        <end position="743"/>
    </location>
</feature>
<proteinExistence type="inferred from homology"/>
<dbReference type="PRINTS" id="PR00380">
    <property type="entry name" value="KINESINHEAVY"/>
</dbReference>
<feature type="coiled-coil region" evidence="7">
    <location>
        <begin position="825"/>
        <end position="866"/>
    </location>
</feature>
<comment type="subcellular location">
    <subcellularLocation>
        <location evidence="1">Cytoplasm</location>
    </subcellularLocation>
</comment>
<dbReference type="GO" id="GO:0005875">
    <property type="term" value="C:microtubule associated complex"/>
    <property type="evidence" value="ECO:0007669"/>
    <property type="project" value="TreeGrafter"/>
</dbReference>
<evidence type="ECO:0000256" key="4">
    <source>
        <dbReference type="ARBA" id="ARBA00022840"/>
    </source>
</evidence>
<organism evidence="10 11">
    <name type="scientific">Talaromyces rugulosus</name>
    <name type="common">Penicillium rugulosum</name>
    <dbReference type="NCBI Taxonomy" id="121627"/>
    <lineage>
        <taxon>Eukaryota</taxon>
        <taxon>Fungi</taxon>
        <taxon>Dikarya</taxon>
        <taxon>Ascomycota</taxon>
        <taxon>Pezizomycotina</taxon>
        <taxon>Eurotiomycetes</taxon>
        <taxon>Eurotiomycetidae</taxon>
        <taxon>Eurotiales</taxon>
        <taxon>Trichocomaceae</taxon>
        <taxon>Talaromyces</taxon>
        <taxon>Talaromyces sect. Islandici</taxon>
    </lineage>
</organism>
<evidence type="ECO:0000256" key="1">
    <source>
        <dbReference type="ARBA" id="ARBA00004496"/>
    </source>
</evidence>
<feature type="compositionally biased region" description="Basic and acidic residues" evidence="8">
    <location>
        <begin position="800"/>
        <end position="813"/>
    </location>
</feature>
<keyword evidence="3 6" id="KW-0547">Nucleotide-binding</keyword>
<evidence type="ECO:0000256" key="5">
    <source>
        <dbReference type="ARBA" id="ARBA00023054"/>
    </source>
</evidence>
<keyword evidence="11" id="KW-1185">Reference proteome</keyword>
<feature type="compositionally biased region" description="Polar residues" evidence="8">
    <location>
        <begin position="185"/>
        <end position="201"/>
    </location>
</feature>
<dbReference type="InterPro" id="IPR019821">
    <property type="entry name" value="Kinesin_motor_CS"/>
</dbReference>
<dbReference type="OrthoDB" id="3176171at2759"/>
<feature type="region of interest" description="Disordered" evidence="8">
    <location>
        <begin position="1563"/>
        <end position="1623"/>
    </location>
</feature>
<dbReference type="InterPro" id="IPR001752">
    <property type="entry name" value="Kinesin_motor_dom"/>
</dbReference>
<feature type="compositionally biased region" description="Polar residues" evidence="8">
    <location>
        <begin position="1563"/>
        <end position="1582"/>
    </location>
</feature>
<dbReference type="PANTHER" id="PTHR47969">
    <property type="entry name" value="CHROMOSOME-ASSOCIATED KINESIN KIF4A-RELATED"/>
    <property type="match status" value="1"/>
</dbReference>
<dbReference type="Pfam" id="PF00225">
    <property type="entry name" value="Kinesin"/>
    <property type="match status" value="1"/>
</dbReference>
<dbReference type="SUPFAM" id="SSF52540">
    <property type="entry name" value="P-loop containing nucleoside triphosphate hydrolases"/>
    <property type="match status" value="1"/>
</dbReference>
<evidence type="ECO:0000313" key="11">
    <source>
        <dbReference type="Proteomes" id="UP000509510"/>
    </source>
</evidence>
<feature type="binding site" evidence="6">
    <location>
        <begin position="139"/>
        <end position="146"/>
    </location>
    <ligand>
        <name>ATP</name>
        <dbReference type="ChEBI" id="CHEBI:30616"/>
    </ligand>
</feature>
<evidence type="ECO:0000256" key="3">
    <source>
        <dbReference type="ARBA" id="ARBA00022741"/>
    </source>
</evidence>
<comment type="similarity">
    <text evidence="6">Belongs to the TRAFAC class myosin-kinesin ATPase superfamily. Kinesin family.</text>
</comment>
<evidence type="ECO:0000256" key="6">
    <source>
        <dbReference type="PROSITE-ProRule" id="PRU00283"/>
    </source>
</evidence>